<dbReference type="SUPFAM" id="SSF57196">
    <property type="entry name" value="EGF/Laminin"/>
    <property type="match status" value="1"/>
</dbReference>
<accession>A0ABY7EJ97</accession>
<proteinExistence type="predicted"/>
<keyword evidence="3" id="KW-0472">Membrane</keyword>
<evidence type="ECO:0000256" key="4">
    <source>
        <dbReference type="ARBA" id="ARBA00037878"/>
    </source>
</evidence>
<dbReference type="InterPro" id="IPR011042">
    <property type="entry name" value="6-blade_b-propeller_TolB-like"/>
</dbReference>
<dbReference type="SUPFAM" id="SSF63825">
    <property type="entry name" value="YWTD domain"/>
    <property type="match status" value="4"/>
</dbReference>
<evidence type="ECO:0000313" key="7">
    <source>
        <dbReference type="EMBL" id="WAR10070.1"/>
    </source>
</evidence>
<feature type="repeat" description="LDL-receptor class B" evidence="5">
    <location>
        <begin position="891"/>
        <end position="913"/>
    </location>
</feature>
<evidence type="ECO:0000256" key="2">
    <source>
        <dbReference type="ARBA" id="ARBA00022729"/>
    </source>
</evidence>
<feature type="repeat" description="LDL-receptor class B" evidence="5">
    <location>
        <begin position="25"/>
        <end position="67"/>
    </location>
</feature>
<feature type="repeat" description="LDL-receptor class B" evidence="5">
    <location>
        <begin position="535"/>
        <end position="568"/>
    </location>
</feature>
<keyword evidence="8" id="KW-1185">Reference proteome</keyword>
<sequence>MINVVPIVTSGLATTEGVAVDWIGENIYWVESTLDQIEVAKLDGSFRTTLIAGNMASPRAIAVDPTVGKLFWTDWEGTNPRIEMCSMSGNESTRKTIYQILPSTGGGWPNGLTLDYDSKRIYWIDARSESIHTLTYEGTDHRLVLKNQPEMRHPFSIALFGTEVYWTDWSSNAVVMANKFNGSNIRVVQKTITQPFDLQVIHPKRQPTVNVTNPCAVNNGGCSDLCLIGLHGSVGCLCPHRKKLGLTNPEGFAIDWLSGNMYFSSYDLTLKTASISVATLNGTFRTEIIKKNQISKPHSIALHPAKGIMFFTDVFEAEGNHVLWRAGMDGYEITQILKNLHNPSSDPEAITVHKDTIYVSSEGKIVALSKNGNNQSIVREATPNVQALIMFDVQTRFKQDKLNEPNECHGNHTCSQLCLPKSQLLSRCVCTAGFSLSVKDQSTCEGITSFLLYAKETEIRGVMFKSGDDQEALPPISQIQSLSAVDFHAEDDMIYWVDTQTNSISRIRRDLSHREVVITEGINSVEGLAVDWISRTLYWTDAGHSTIEMSKFNGSGRYVIASGDMEKPSYVFWSDWGKDSRIERANLDGSRRVQYVYTNISQPWGLTIDYNTNMLYWCDIERGTIEKQDLLRGERKTLLSNIEPISLTIKDDRLYWIDKSDGYSIKSARKETGLDIQTVTSGLGPGLKDIKAFDQSRQTGTNPCHINNGGCENLCFYTSQKKVQCACSFGQLDPKTNKSCINYEQYLMFSKVTSIETIHLTDASNKNPPSQPIKDEDHLRNVIGLTFDYEGRRIFFSDIQRGDLQMSYFNGSNITTLVEGVGSVEGLAYIRNGSERFLYWTSYTNSCISRIDVDDSLKNTSRKPQVVVQLSKVDHPHILTPNGLAIDHLAKKLYWSDARLDKIERCNMDGTER</sequence>
<evidence type="ECO:0000313" key="8">
    <source>
        <dbReference type="Proteomes" id="UP001164746"/>
    </source>
</evidence>
<dbReference type="Pfam" id="PF24468">
    <property type="entry name" value="EGF_LRP2"/>
    <property type="match status" value="1"/>
</dbReference>
<dbReference type="PROSITE" id="PS51120">
    <property type="entry name" value="LDLRB"/>
    <property type="match status" value="6"/>
</dbReference>
<dbReference type="EMBL" id="CP111018">
    <property type="protein sequence ID" value="WAR10070.1"/>
    <property type="molecule type" value="Genomic_DNA"/>
</dbReference>
<comment type="subcellular location">
    <subcellularLocation>
        <location evidence="4">Membrane</location>
        <location evidence="4">Coated pit</location>
    </subcellularLocation>
    <subcellularLocation>
        <location evidence="1">Membrane</location>
        <topology evidence="1">Single-pass type I membrane protein</topology>
    </subcellularLocation>
</comment>
<keyword evidence="2" id="KW-0732">Signal</keyword>
<dbReference type="SMART" id="SM00181">
    <property type="entry name" value="EGF"/>
    <property type="match status" value="2"/>
</dbReference>
<feature type="non-terminal residue" evidence="7">
    <location>
        <position position="1"/>
    </location>
</feature>
<feature type="domain" description="EGF-like" evidence="6">
    <location>
        <begin position="407"/>
        <end position="445"/>
    </location>
</feature>
<dbReference type="InterPro" id="IPR000742">
    <property type="entry name" value="EGF"/>
</dbReference>
<protein>
    <submittedName>
        <fullName evidence="7">LRP1-like protein</fullName>
    </submittedName>
</protein>
<dbReference type="InterPro" id="IPR000033">
    <property type="entry name" value="LDLR_classB_rpt"/>
</dbReference>
<dbReference type="InterPro" id="IPR050778">
    <property type="entry name" value="Cueball_EGF_LRP_Nidogen"/>
</dbReference>
<reference evidence="7" key="1">
    <citation type="submission" date="2022-11" db="EMBL/GenBank/DDBJ databases">
        <title>Centuries of genome instability and evolution in soft-shell clam transmissible cancer (bioRxiv).</title>
        <authorList>
            <person name="Hart S.F.M."/>
            <person name="Yonemitsu M.A."/>
            <person name="Giersch R.M."/>
            <person name="Beal B.F."/>
            <person name="Arriagada G."/>
            <person name="Davis B.W."/>
            <person name="Ostrander E.A."/>
            <person name="Goff S.P."/>
            <person name="Metzger M.J."/>
        </authorList>
    </citation>
    <scope>NUCLEOTIDE SEQUENCE</scope>
    <source>
        <strain evidence="7">MELC-2E11</strain>
        <tissue evidence="7">Siphon/mantle</tissue>
    </source>
</reference>
<keyword evidence="3" id="KW-0168">Coated pit</keyword>
<feature type="domain" description="EGF-like" evidence="6">
    <location>
        <begin position="703"/>
        <end position="741"/>
    </location>
</feature>
<dbReference type="InterPro" id="IPR056588">
    <property type="entry name" value="EGF_LRP2"/>
</dbReference>
<evidence type="ECO:0000256" key="3">
    <source>
        <dbReference type="ARBA" id="ARBA00023176"/>
    </source>
</evidence>
<dbReference type="Pfam" id="PF00058">
    <property type="entry name" value="Ldl_recept_b"/>
    <property type="match status" value="4"/>
</dbReference>
<feature type="repeat" description="LDL-receptor class B" evidence="5">
    <location>
        <begin position="119"/>
        <end position="163"/>
    </location>
</feature>
<evidence type="ECO:0000256" key="1">
    <source>
        <dbReference type="ARBA" id="ARBA00004479"/>
    </source>
</evidence>
<name>A0ABY7EJ97_MYAAR</name>
<gene>
    <name evidence="7" type="ORF">MAR_035146</name>
</gene>
<dbReference type="Gene3D" id="2.120.10.30">
    <property type="entry name" value="TolB, C-terminal domain"/>
    <property type="match status" value="5"/>
</dbReference>
<dbReference type="PANTHER" id="PTHR46513">
    <property type="entry name" value="VITELLOGENIN RECEPTOR-LIKE PROTEIN-RELATED-RELATED"/>
    <property type="match status" value="1"/>
</dbReference>
<organism evidence="7 8">
    <name type="scientific">Mya arenaria</name>
    <name type="common">Soft-shell clam</name>
    <dbReference type="NCBI Taxonomy" id="6604"/>
    <lineage>
        <taxon>Eukaryota</taxon>
        <taxon>Metazoa</taxon>
        <taxon>Spiralia</taxon>
        <taxon>Lophotrochozoa</taxon>
        <taxon>Mollusca</taxon>
        <taxon>Bivalvia</taxon>
        <taxon>Autobranchia</taxon>
        <taxon>Heteroconchia</taxon>
        <taxon>Euheterodonta</taxon>
        <taxon>Imparidentia</taxon>
        <taxon>Neoheterodontei</taxon>
        <taxon>Myida</taxon>
        <taxon>Myoidea</taxon>
        <taxon>Myidae</taxon>
        <taxon>Mya</taxon>
    </lineage>
</organism>
<feature type="repeat" description="LDL-receptor class B" evidence="5">
    <location>
        <begin position="492"/>
        <end position="534"/>
    </location>
</feature>
<evidence type="ECO:0000256" key="5">
    <source>
        <dbReference type="PROSITE-ProRule" id="PRU00461"/>
    </source>
</evidence>
<dbReference type="Proteomes" id="UP001164746">
    <property type="component" value="Chromosome 7"/>
</dbReference>
<evidence type="ECO:0000259" key="6">
    <source>
        <dbReference type="SMART" id="SM00181"/>
    </source>
</evidence>
<feature type="repeat" description="LDL-receptor class B" evidence="5">
    <location>
        <begin position="569"/>
        <end position="612"/>
    </location>
</feature>
<dbReference type="SMART" id="SM00135">
    <property type="entry name" value="LY"/>
    <property type="match status" value="13"/>
</dbReference>